<dbReference type="Proteomes" id="UP000290408">
    <property type="component" value="Chromosome"/>
</dbReference>
<dbReference type="InterPro" id="IPR003439">
    <property type="entry name" value="ABC_transporter-like_ATP-bd"/>
</dbReference>
<dbReference type="OrthoDB" id="3237158at2"/>
<evidence type="ECO:0000256" key="7">
    <source>
        <dbReference type="SAM" id="Phobius"/>
    </source>
</evidence>
<dbReference type="STRING" id="1216970.GCA_001570985_03015"/>
<dbReference type="GO" id="GO:0140359">
    <property type="term" value="F:ABC-type transporter activity"/>
    <property type="evidence" value="ECO:0007669"/>
    <property type="project" value="InterPro"/>
</dbReference>
<dbReference type="SMART" id="SM00382">
    <property type="entry name" value="AAA"/>
    <property type="match status" value="1"/>
</dbReference>
<protein>
    <submittedName>
        <fullName evidence="10">Thiol reductant ABC exporter subunit CydD</fullName>
    </submittedName>
</protein>
<dbReference type="InterPro" id="IPR039421">
    <property type="entry name" value="Type_1_exporter"/>
</dbReference>
<feature type="domain" description="ABC transmembrane type-1" evidence="9">
    <location>
        <begin position="20"/>
        <end position="297"/>
    </location>
</feature>
<dbReference type="Pfam" id="PF00005">
    <property type="entry name" value="ABC_tran"/>
    <property type="match status" value="1"/>
</dbReference>
<comment type="subcellular location">
    <subcellularLocation>
        <location evidence="1">Cell membrane</location>
        <topology evidence="1">Multi-pass membrane protein</topology>
    </subcellularLocation>
</comment>
<gene>
    <name evidence="10" type="primary">cydD</name>
    <name evidence="10" type="ORF">EXU32_00720</name>
</gene>
<dbReference type="PROSITE" id="PS00211">
    <property type="entry name" value="ABC_TRANSPORTER_1"/>
    <property type="match status" value="1"/>
</dbReference>
<organism evidence="10 11">
    <name type="scientific">Janibacter limosus</name>
    <dbReference type="NCBI Taxonomy" id="53458"/>
    <lineage>
        <taxon>Bacteria</taxon>
        <taxon>Bacillati</taxon>
        <taxon>Actinomycetota</taxon>
        <taxon>Actinomycetes</taxon>
        <taxon>Micrococcales</taxon>
        <taxon>Intrasporangiaceae</taxon>
        <taxon>Janibacter</taxon>
    </lineage>
</organism>
<dbReference type="Pfam" id="PF00664">
    <property type="entry name" value="ABC_membrane"/>
    <property type="match status" value="1"/>
</dbReference>
<dbReference type="Gene3D" id="3.40.50.300">
    <property type="entry name" value="P-loop containing nucleotide triphosphate hydrolases"/>
    <property type="match status" value="1"/>
</dbReference>
<evidence type="ECO:0000259" key="8">
    <source>
        <dbReference type="PROSITE" id="PS50893"/>
    </source>
</evidence>
<evidence type="ECO:0000313" key="11">
    <source>
        <dbReference type="Proteomes" id="UP000290408"/>
    </source>
</evidence>
<evidence type="ECO:0000256" key="5">
    <source>
        <dbReference type="ARBA" id="ARBA00022989"/>
    </source>
</evidence>
<keyword evidence="4" id="KW-0067">ATP-binding</keyword>
<dbReference type="SUPFAM" id="SSF52540">
    <property type="entry name" value="P-loop containing nucleoside triphosphate hydrolases"/>
    <property type="match status" value="1"/>
</dbReference>
<feature type="transmembrane region" description="Helical" evidence="7">
    <location>
        <begin position="156"/>
        <end position="174"/>
    </location>
</feature>
<dbReference type="InterPro" id="IPR014216">
    <property type="entry name" value="ABC_transptr_CydD"/>
</dbReference>
<feature type="transmembrane region" description="Helical" evidence="7">
    <location>
        <begin position="234"/>
        <end position="256"/>
    </location>
</feature>
<evidence type="ECO:0000256" key="3">
    <source>
        <dbReference type="ARBA" id="ARBA00022741"/>
    </source>
</evidence>
<evidence type="ECO:0000256" key="6">
    <source>
        <dbReference type="ARBA" id="ARBA00023136"/>
    </source>
</evidence>
<dbReference type="GO" id="GO:0005886">
    <property type="term" value="C:plasma membrane"/>
    <property type="evidence" value="ECO:0007669"/>
    <property type="project" value="UniProtKB-SubCell"/>
</dbReference>
<reference evidence="10 11" key="1">
    <citation type="submission" date="2019-02" db="EMBL/GenBank/DDBJ databases">
        <title>Genomic data mining of an Antarctic deep-sea actinobacterium, Janibacterlimosus P3-3-X1.</title>
        <authorList>
            <person name="Liao L."/>
            <person name="Chen B."/>
        </authorList>
    </citation>
    <scope>NUCLEOTIDE SEQUENCE [LARGE SCALE GENOMIC DNA]</scope>
    <source>
        <strain evidence="10 11">P3-3-X1</strain>
    </source>
</reference>
<sequence length="558" mass="58889">MKPFDPRILRVVPATRRPVAALAGIGVAQGIATIGTAFALAALVVAVVRGQDLVAPLAWTGGLFAVRALLGAVSEMIAAHAGTVVATRLREQLLEVWSRRTIDERPSGDRALTLATQGTGAVEPYVAKYLPALVSAAVVPPLAIACLLVVDWPSALVVILTVPLLPLFAALIGATTQENTERRWDSLRDLSGHFLDVMRGLPTLVSYGRAERQVEVIGEVSQRHRRATMRTLRLAFMSAAALELLATISVAIVAVVVGLRLTTGSTELLVGLTAILLAPEAYWPIRRVGTEFHSAADGAAALDEILADLEPHENPHDLKEMRPDAHDLKEMRPDAHDNPHDLKEMRAKGGAPFALPGTVSLTGVDYSYPGAERAVLAGVDLVAGPGLTVVTGPSGCGKTTLLEVIAGIRRPDRGEIHSPEVHLVTQRPFLGAGTLRANLTIAGPAESTDVWQALREVGLDEAIAALPQGIDSPLGDDGFGLSAGQRARLVLARALLSPSPVVLLDEPTAHVDLESAATIGDTITHLAATRTVIAVSHQPDLVARADHHVRLGQPAVTR</sequence>
<name>A0A4P6MNH4_9MICO</name>
<dbReference type="GO" id="GO:0016887">
    <property type="term" value="F:ATP hydrolysis activity"/>
    <property type="evidence" value="ECO:0007669"/>
    <property type="project" value="InterPro"/>
</dbReference>
<dbReference type="GO" id="GO:0005524">
    <property type="term" value="F:ATP binding"/>
    <property type="evidence" value="ECO:0007669"/>
    <property type="project" value="UniProtKB-KW"/>
</dbReference>
<dbReference type="RefSeq" id="WP_130628175.1">
    <property type="nucleotide sequence ID" value="NZ_CP036164.1"/>
</dbReference>
<dbReference type="InterPro" id="IPR027417">
    <property type="entry name" value="P-loop_NTPase"/>
</dbReference>
<dbReference type="InterPro" id="IPR017871">
    <property type="entry name" value="ABC_transporter-like_CS"/>
</dbReference>
<dbReference type="KEGG" id="jli:EXU32_00720"/>
<evidence type="ECO:0000256" key="4">
    <source>
        <dbReference type="ARBA" id="ARBA00022840"/>
    </source>
</evidence>
<dbReference type="EMBL" id="CP036164">
    <property type="protein sequence ID" value="QBF44924.1"/>
    <property type="molecule type" value="Genomic_DNA"/>
</dbReference>
<dbReference type="NCBIfam" id="TIGR02857">
    <property type="entry name" value="CydD"/>
    <property type="match status" value="1"/>
</dbReference>
<keyword evidence="3" id="KW-0547">Nucleotide-binding</keyword>
<dbReference type="AlphaFoldDB" id="A0A4P6MNH4"/>
<dbReference type="GO" id="GO:0042883">
    <property type="term" value="P:cysteine transport"/>
    <property type="evidence" value="ECO:0007669"/>
    <property type="project" value="InterPro"/>
</dbReference>
<evidence type="ECO:0000313" key="10">
    <source>
        <dbReference type="EMBL" id="QBF44924.1"/>
    </source>
</evidence>
<proteinExistence type="predicted"/>
<keyword evidence="11" id="KW-1185">Reference proteome</keyword>
<dbReference type="Gene3D" id="1.20.1560.10">
    <property type="entry name" value="ABC transporter type 1, transmembrane domain"/>
    <property type="match status" value="1"/>
</dbReference>
<dbReference type="InterPro" id="IPR011527">
    <property type="entry name" value="ABC1_TM_dom"/>
</dbReference>
<dbReference type="InterPro" id="IPR036640">
    <property type="entry name" value="ABC1_TM_sf"/>
</dbReference>
<keyword evidence="5 7" id="KW-1133">Transmembrane helix</keyword>
<evidence type="ECO:0000256" key="1">
    <source>
        <dbReference type="ARBA" id="ARBA00004651"/>
    </source>
</evidence>
<dbReference type="PROSITE" id="PS50893">
    <property type="entry name" value="ABC_TRANSPORTER_2"/>
    <property type="match status" value="1"/>
</dbReference>
<dbReference type="InterPro" id="IPR003593">
    <property type="entry name" value="AAA+_ATPase"/>
</dbReference>
<dbReference type="PANTHER" id="PTHR24221">
    <property type="entry name" value="ATP-BINDING CASSETTE SUB-FAMILY B"/>
    <property type="match status" value="1"/>
</dbReference>
<feature type="domain" description="ABC transporter" evidence="8">
    <location>
        <begin position="359"/>
        <end position="558"/>
    </location>
</feature>
<accession>A0A4P6MNH4</accession>
<keyword evidence="6 7" id="KW-0472">Membrane</keyword>
<feature type="transmembrane region" description="Helical" evidence="7">
    <location>
        <begin position="129"/>
        <end position="150"/>
    </location>
</feature>
<evidence type="ECO:0000259" key="9">
    <source>
        <dbReference type="PROSITE" id="PS50929"/>
    </source>
</evidence>
<dbReference type="PANTHER" id="PTHR24221:SF590">
    <property type="entry name" value="COMPONENT LINKED WITH THE ASSEMBLY OF CYTOCHROME' TRANSPORT TRANSMEMBRANE ATP-BINDING PROTEIN ABC TRANSPORTER CYDD-RELATED"/>
    <property type="match status" value="1"/>
</dbReference>
<evidence type="ECO:0000256" key="2">
    <source>
        <dbReference type="ARBA" id="ARBA00022692"/>
    </source>
</evidence>
<dbReference type="CDD" id="cd18584">
    <property type="entry name" value="ABC_6TM_AarD_CydD"/>
    <property type="match status" value="1"/>
</dbReference>
<feature type="transmembrane region" description="Helical" evidence="7">
    <location>
        <begin position="21"/>
        <end position="47"/>
    </location>
</feature>
<dbReference type="SUPFAM" id="SSF90123">
    <property type="entry name" value="ABC transporter transmembrane region"/>
    <property type="match status" value="1"/>
</dbReference>
<keyword evidence="2 7" id="KW-0812">Transmembrane</keyword>
<dbReference type="PROSITE" id="PS50929">
    <property type="entry name" value="ABC_TM1F"/>
    <property type="match status" value="1"/>
</dbReference>